<proteinExistence type="predicted"/>
<dbReference type="GeneID" id="54779563"/>
<evidence type="ECO:0000313" key="2">
    <source>
        <dbReference type="EMBL" id="KAA8906749.1"/>
    </source>
</evidence>
<evidence type="ECO:0000256" key="1">
    <source>
        <dbReference type="SAM" id="MobiDB-lite"/>
    </source>
</evidence>
<feature type="compositionally biased region" description="Basic and acidic residues" evidence="1">
    <location>
        <begin position="50"/>
        <end position="66"/>
    </location>
</feature>
<accession>A0A642UW91</accession>
<feature type="compositionally biased region" description="Basic and acidic residues" evidence="1">
    <location>
        <begin position="13"/>
        <end position="26"/>
    </location>
</feature>
<comment type="caution">
    <text evidence="2">The sequence shown here is derived from an EMBL/GenBank/DDBJ whole genome shotgun (WGS) entry which is preliminary data.</text>
</comment>
<dbReference type="EMBL" id="SWFT01000031">
    <property type="protein sequence ID" value="KAA8906749.1"/>
    <property type="molecule type" value="Genomic_DNA"/>
</dbReference>
<feature type="compositionally biased region" description="Polar residues" evidence="1">
    <location>
        <begin position="1"/>
        <end position="12"/>
    </location>
</feature>
<reference evidence="2 3" key="1">
    <citation type="submission" date="2019-07" db="EMBL/GenBank/DDBJ databases">
        <title>Genome assembly of two rare yeast pathogens: Diutina rugosa and Trichomonascus ciferrii.</title>
        <authorList>
            <person name="Mixao V."/>
            <person name="Saus E."/>
            <person name="Hansen A."/>
            <person name="Lass-Flor C."/>
            <person name="Gabaldon T."/>
        </authorList>
    </citation>
    <scope>NUCLEOTIDE SEQUENCE [LARGE SCALE GENOMIC DNA]</scope>
    <source>
        <strain evidence="2 3">CBS 613</strain>
    </source>
</reference>
<evidence type="ECO:0000313" key="3">
    <source>
        <dbReference type="Proteomes" id="UP000449547"/>
    </source>
</evidence>
<keyword evidence="3" id="KW-1185">Reference proteome</keyword>
<dbReference type="RefSeq" id="XP_034014263.1">
    <property type="nucleotide sequence ID" value="XM_034159211.1"/>
</dbReference>
<gene>
    <name evidence="2" type="ORF">DIURU_000910</name>
</gene>
<sequence>MSDSSPTTGDSSKVTKEIHMLPEVRPRSRRPSIAGAGFSHELRPRKRSHSVADHHDESEGGDDKRAKSVPQQTSLAPLTPLERRILDILTRIELRLDRIEQRLDTIQWNESSSK</sequence>
<dbReference type="AlphaFoldDB" id="A0A642UW91"/>
<dbReference type="Proteomes" id="UP000449547">
    <property type="component" value="Unassembled WGS sequence"/>
</dbReference>
<feature type="region of interest" description="Disordered" evidence="1">
    <location>
        <begin position="1"/>
        <end position="80"/>
    </location>
</feature>
<dbReference type="VEuPathDB" id="FungiDB:DIURU_000910"/>
<protein>
    <submittedName>
        <fullName evidence="2">Uncharacterized protein</fullName>
    </submittedName>
</protein>
<name>A0A642UW91_DIURU</name>
<organism evidence="2 3">
    <name type="scientific">Diutina rugosa</name>
    <name type="common">Yeast</name>
    <name type="synonym">Candida rugosa</name>
    <dbReference type="NCBI Taxonomy" id="5481"/>
    <lineage>
        <taxon>Eukaryota</taxon>
        <taxon>Fungi</taxon>
        <taxon>Dikarya</taxon>
        <taxon>Ascomycota</taxon>
        <taxon>Saccharomycotina</taxon>
        <taxon>Pichiomycetes</taxon>
        <taxon>Debaryomycetaceae</taxon>
        <taxon>Diutina</taxon>
    </lineage>
</organism>